<gene>
    <name evidence="2" type="ORF">PISMIDRAFT_15963</name>
</gene>
<accession>A0A0C9Z1K0</accession>
<dbReference type="HOGENOM" id="CLU_1240560_0_0_1"/>
<organism evidence="2 3">
    <name type="scientific">Pisolithus microcarpus 441</name>
    <dbReference type="NCBI Taxonomy" id="765257"/>
    <lineage>
        <taxon>Eukaryota</taxon>
        <taxon>Fungi</taxon>
        <taxon>Dikarya</taxon>
        <taxon>Basidiomycota</taxon>
        <taxon>Agaricomycotina</taxon>
        <taxon>Agaricomycetes</taxon>
        <taxon>Agaricomycetidae</taxon>
        <taxon>Boletales</taxon>
        <taxon>Sclerodermatineae</taxon>
        <taxon>Pisolithaceae</taxon>
        <taxon>Pisolithus</taxon>
    </lineage>
</organism>
<evidence type="ECO:0000313" key="3">
    <source>
        <dbReference type="Proteomes" id="UP000054018"/>
    </source>
</evidence>
<protein>
    <submittedName>
        <fullName evidence="2">Uncharacterized protein</fullName>
    </submittedName>
</protein>
<dbReference type="EMBL" id="KN833864">
    <property type="protein sequence ID" value="KIK16207.1"/>
    <property type="molecule type" value="Genomic_DNA"/>
</dbReference>
<evidence type="ECO:0000313" key="2">
    <source>
        <dbReference type="EMBL" id="KIK16207.1"/>
    </source>
</evidence>
<dbReference type="AlphaFoldDB" id="A0A0C9Z1K0"/>
<keyword evidence="3" id="KW-1185">Reference proteome</keyword>
<reference evidence="2 3" key="1">
    <citation type="submission" date="2014-04" db="EMBL/GenBank/DDBJ databases">
        <authorList>
            <consortium name="DOE Joint Genome Institute"/>
            <person name="Kuo A."/>
            <person name="Kohler A."/>
            <person name="Costa M.D."/>
            <person name="Nagy L.G."/>
            <person name="Floudas D."/>
            <person name="Copeland A."/>
            <person name="Barry K.W."/>
            <person name="Cichocki N."/>
            <person name="Veneault-Fourrey C."/>
            <person name="LaButti K."/>
            <person name="Lindquist E.A."/>
            <person name="Lipzen A."/>
            <person name="Lundell T."/>
            <person name="Morin E."/>
            <person name="Murat C."/>
            <person name="Sun H."/>
            <person name="Tunlid A."/>
            <person name="Henrissat B."/>
            <person name="Grigoriev I.V."/>
            <person name="Hibbett D.S."/>
            <person name="Martin F."/>
            <person name="Nordberg H.P."/>
            <person name="Cantor M.N."/>
            <person name="Hua S.X."/>
        </authorList>
    </citation>
    <scope>NUCLEOTIDE SEQUENCE [LARGE SCALE GENOMIC DNA]</scope>
    <source>
        <strain evidence="2 3">441</strain>
    </source>
</reference>
<proteinExistence type="predicted"/>
<dbReference type="OrthoDB" id="2608786at2759"/>
<evidence type="ECO:0000256" key="1">
    <source>
        <dbReference type="SAM" id="MobiDB-lite"/>
    </source>
</evidence>
<feature type="region of interest" description="Disordered" evidence="1">
    <location>
        <begin position="122"/>
        <end position="150"/>
    </location>
</feature>
<sequence length="223" mass="23846">MADAQKMNVESPATSQEINHHIASTEAQSTIPTSLVRPQTSVATVPGTPGANSGCSSFVLPSISSASRCKPGSNTIRAQGMPLAVGVVRGWKLNAIPSSLITPSHANPSGLSSSLLKSSMLKTAVSQEDDDAQHVPTSISDADQDGSEQEEARIEQELAKAKLKENIALGELYKFRAEEAERRLELVEFELGCMCNSMRNSTVALDDEPSDCKRRRTSLSSVF</sequence>
<reference evidence="3" key="2">
    <citation type="submission" date="2015-01" db="EMBL/GenBank/DDBJ databases">
        <title>Evolutionary Origins and Diversification of the Mycorrhizal Mutualists.</title>
        <authorList>
            <consortium name="DOE Joint Genome Institute"/>
            <consortium name="Mycorrhizal Genomics Consortium"/>
            <person name="Kohler A."/>
            <person name="Kuo A."/>
            <person name="Nagy L.G."/>
            <person name="Floudas D."/>
            <person name="Copeland A."/>
            <person name="Barry K.W."/>
            <person name="Cichocki N."/>
            <person name="Veneault-Fourrey C."/>
            <person name="LaButti K."/>
            <person name="Lindquist E.A."/>
            <person name="Lipzen A."/>
            <person name="Lundell T."/>
            <person name="Morin E."/>
            <person name="Murat C."/>
            <person name="Riley R."/>
            <person name="Ohm R."/>
            <person name="Sun H."/>
            <person name="Tunlid A."/>
            <person name="Henrissat B."/>
            <person name="Grigoriev I.V."/>
            <person name="Hibbett D.S."/>
            <person name="Martin F."/>
        </authorList>
    </citation>
    <scope>NUCLEOTIDE SEQUENCE [LARGE SCALE GENOMIC DNA]</scope>
    <source>
        <strain evidence="3">441</strain>
    </source>
</reference>
<name>A0A0C9Z1K0_9AGAM</name>
<dbReference type="Proteomes" id="UP000054018">
    <property type="component" value="Unassembled WGS sequence"/>
</dbReference>